<sequence>MMNKARVIRVGAVAAASALTIGGLTACAPGGDTPSDGTTTITWWHNATTDPQKGLWEDVAAEFEKAHPGVKVEVTGYQNEDLQRTLIPNALASGDAPDLFMVWPGGEVRAQAEAGYLKDLTDVASDTIDALGGVANPWKVDGKQYALPYTFGIEGMWYNKDLYAQAGIDAVPETLPELEDANEKLRAIGVAPIAVGAGDLWPAGHWWYQFALAACSTETLQTAIPALDFSDPCWVEAGDLLKDFVATNPFQDGFLASSGQQGADSSAGLVANGKAAAELMGHWNAGQIGSLTPDATVPSWLGWYPFVSVPGTAGDPDIAMGGGDGFGIYKDAPDVTVDLLKYILSDDVQKRFAETGAGIPTNPAAIDSVSDPSLKLIAEGLANASFVQLWLDSDLGPTFGNPLNQAVVNLMAGTGTPEDIVKALEDTAAAL</sequence>
<dbReference type="Proteomes" id="UP000322159">
    <property type="component" value="Chromosome"/>
</dbReference>
<keyword evidence="3" id="KW-1185">Reference proteome</keyword>
<accession>A0A5C1Y4P6</accession>
<dbReference type="Pfam" id="PF01547">
    <property type="entry name" value="SBP_bac_1"/>
    <property type="match status" value="1"/>
</dbReference>
<dbReference type="EMBL" id="CP043504">
    <property type="protein sequence ID" value="QEO08731.1"/>
    <property type="molecule type" value="Genomic_DNA"/>
</dbReference>
<gene>
    <name evidence="2" type="ORF">FLP23_01065</name>
</gene>
<dbReference type="InterPro" id="IPR006059">
    <property type="entry name" value="SBP"/>
</dbReference>
<evidence type="ECO:0000256" key="1">
    <source>
        <dbReference type="SAM" id="SignalP"/>
    </source>
</evidence>
<protein>
    <submittedName>
        <fullName evidence="2">Extracellular solute-binding protein</fullName>
    </submittedName>
</protein>
<feature type="chain" id="PRO_5038773283" evidence="1">
    <location>
        <begin position="27"/>
        <end position="431"/>
    </location>
</feature>
<dbReference type="PROSITE" id="PS51257">
    <property type="entry name" value="PROKAR_LIPOPROTEIN"/>
    <property type="match status" value="1"/>
</dbReference>
<dbReference type="PANTHER" id="PTHR43649">
    <property type="entry name" value="ARABINOSE-BINDING PROTEIN-RELATED"/>
    <property type="match status" value="1"/>
</dbReference>
<dbReference type="KEGG" id="lyk:FLP23_01065"/>
<keyword evidence="1" id="KW-0732">Signal</keyword>
<organism evidence="2 3">
    <name type="scientific">Protaetiibacter larvae</name>
    <dbReference type="NCBI Taxonomy" id="2592654"/>
    <lineage>
        <taxon>Bacteria</taxon>
        <taxon>Bacillati</taxon>
        <taxon>Actinomycetota</taxon>
        <taxon>Actinomycetes</taxon>
        <taxon>Micrococcales</taxon>
        <taxon>Microbacteriaceae</taxon>
        <taxon>Protaetiibacter</taxon>
    </lineage>
</organism>
<dbReference type="PANTHER" id="PTHR43649:SF14">
    <property type="entry name" value="BLR3389 PROTEIN"/>
    <property type="match status" value="1"/>
</dbReference>
<dbReference type="SUPFAM" id="SSF53850">
    <property type="entry name" value="Periplasmic binding protein-like II"/>
    <property type="match status" value="1"/>
</dbReference>
<dbReference type="OrthoDB" id="8317736at2"/>
<proteinExistence type="predicted"/>
<feature type="signal peptide" evidence="1">
    <location>
        <begin position="1"/>
        <end position="26"/>
    </location>
</feature>
<evidence type="ECO:0000313" key="3">
    <source>
        <dbReference type="Proteomes" id="UP000322159"/>
    </source>
</evidence>
<reference evidence="2 3" key="1">
    <citation type="submission" date="2019-09" db="EMBL/GenBank/DDBJ databases">
        <title>Genome sequencing of strain KACC 19322.</title>
        <authorList>
            <person name="Heo J."/>
            <person name="Kim S.-J."/>
            <person name="Kim J.-S."/>
            <person name="Hong S.-B."/>
            <person name="Kwon S.-W."/>
        </authorList>
    </citation>
    <scope>NUCLEOTIDE SEQUENCE [LARGE SCALE GENOMIC DNA]</scope>
    <source>
        <strain evidence="2 3">KACC 19322</strain>
    </source>
</reference>
<dbReference type="Gene3D" id="3.40.190.10">
    <property type="entry name" value="Periplasmic binding protein-like II"/>
    <property type="match status" value="2"/>
</dbReference>
<name>A0A5C1Y4P6_9MICO</name>
<dbReference type="InterPro" id="IPR050490">
    <property type="entry name" value="Bact_solute-bd_prot1"/>
</dbReference>
<evidence type="ECO:0000313" key="2">
    <source>
        <dbReference type="EMBL" id="QEO08731.1"/>
    </source>
</evidence>
<dbReference type="AlphaFoldDB" id="A0A5C1Y4P6"/>